<protein>
    <submittedName>
        <fullName evidence="2">ATP-binding protein</fullName>
    </submittedName>
</protein>
<evidence type="ECO:0000259" key="1">
    <source>
        <dbReference type="Pfam" id="PF13304"/>
    </source>
</evidence>
<dbReference type="Proteomes" id="UP000286271">
    <property type="component" value="Unassembled WGS sequence"/>
</dbReference>
<organism evidence="2 3">
    <name type="scientific">Roseburia inulinivorans</name>
    <dbReference type="NCBI Taxonomy" id="360807"/>
    <lineage>
        <taxon>Bacteria</taxon>
        <taxon>Bacillati</taxon>
        <taxon>Bacillota</taxon>
        <taxon>Clostridia</taxon>
        <taxon>Lachnospirales</taxon>
        <taxon>Lachnospiraceae</taxon>
        <taxon>Roseburia</taxon>
    </lineage>
</organism>
<sequence>MLIEFRFKNYRSFRDEATLSMEATGLGTFKNSLIKYGTLNLLPSVAIYGKNGGGKSNVIRAFWLAVQFIKNAQRTQHENARIPVIPFALNDYSKDEPTEFEFVYTLEGIKYWYSFTATKEKVYKESLYHAPKGQKALVFNRENQSFNFTEEKAKRKLISETVAPNQLFFSMACTMNDIACINAMKWFRELLYFSRDYSDIPKQLLDYSNDTNMLQAISDYAKAADLGIESMQFEIDSKEVKDDLSFPENMPEGVKAALTQFMHILSETSSNSETRLKMNEVKATSKHQGINAKGEKVLYPLELSDESDGTRKLMSIAPAIESVLNKGGVLIIDEIEKELHPMLVDFVVAKFQSKQSNPNGAQLIFTTHNTELMNMEILRKDQLYFADKSSEDGTSELYSISEFGTRTTDNIRKGYLLGKYGATPDIEIEEVE</sequence>
<comment type="caution">
    <text evidence="2">The sequence shown here is derived from an EMBL/GenBank/DDBJ whole genome shotgun (WGS) entry which is preliminary data.</text>
</comment>
<dbReference type="GO" id="GO:0016887">
    <property type="term" value="F:ATP hydrolysis activity"/>
    <property type="evidence" value="ECO:0007669"/>
    <property type="project" value="InterPro"/>
</dbReference>
<dbReference type="RefSeq" id="WP_118930237.1">
    <property type="nucleotide sequence ID" value="NZ_QSKW01000016.1"/>
</dbReference>
<accession>A0A3R6CPZ8</accession>
<name>A0A3R6CPZ8_9FIRM</name>
<feature type="domain" description="ATPase AAA-type core" evidence="1">
    <location>
        <begin position="45"/>
        <end position="374"/>
    </location>
</feature>
<proteinExistence type="predicted"/>
<dbReference type="SUPFAM" id="SSF52540">
    <property type="entry name" value="P-loop containing nucleoside triphosphate hydrolases"/>
    <property type="match status" value="1"/>
</dbReference>
<dbReference type="PANTHER" id="PTHR40396">
    <property type="entry name" value="ATPASE-LIKE PROTEIN"/>
    <property type="match status" value="1"/>
</dbReference>
<dbReference type="AlphaFoldDB" id="A0A3R6CPZ8"/>
<evidence type="ECO:0000313" key="2">
    <source>
        <dbReference type="EMBL" id="RHE96705.1"/>
    </source>
</evidence>
<keyword evidence="2" id="KW-0067">ATP-binding</keyword>
<gene>
    <name evidence="2" type="ORF">DW707_10465</name>
</gene>
<keyword evidence="2" id="KW-0547">Nucleotide-binding</keyword>
<dbReference type="Pfam" id="PF13304">
    <property type="entry name" value="AAA_21"/>
    <property type="match status" value="1"/>
</dbReference>
<dbReference type="Gene3D" id="3.40.50.300">
    <property type="entry name" value="P-loop containing nucleotide triphosphate hydrolases"/>
    <property type="match status" value="1"/>
</dbReference>
<dbReference type="GO" id="GO:0005524">
    <property type="term" value="F:ATP binding"/>
    <property type="evidence" value="ECO:0007669"/>
    <property type="project" value="UniProtKB-KW"/>
</dbReference>
<dbReference type="EMBL" id="QSKW01000016">
    <property type="protein sequence ID" value="RHE96705.1"/>
    <property type="molecule type" value="Genomic_DNA"/>
</dbReference>
<dbReference type="InterPro" id="IPR027417">
    <property type="entry name" value="P-loop_NTPase"/>
</dbReference>
<dbReference type="PANTHER" id="PTHR40396:SF1">
    <property type="entry name" value="ATPASE AAA-TYPE CORE DOMAIN-CONTAINING PROTEIN"/>
    <property type="match status" value="1"/>
</dbReference>
<reference evidence="2 3" key="1">
    <citation type="submission" date="2018-08" db="EMBL/GenBank/DDBJ databases">
        <title>A genome reference for cultivated species of the human gut microbiota.</title>
        <authorList>
            <person name="Zou Y."/>
            <person name="Xue W."/>
            <person name="Luo G."/>
        </authorList>
    </citation>
    <scope>NUCLEOTIDE SEQUENCE [LARGE SCALE GENOMIC DNA]</scope>
    <source>
        <strain evidence="2 3">AM27-11</strain>
    </source>
</reference>
<evidence type="ECO:0000313" key="3">
    <source>
        <dbReference type="Proteomes" id="UP000286271"/>
    </source>
</evidence>
<dbReference type="InterPro" id="IPR003959">
    <property type="entry name" value="ATPase_AAA_core"/>
</dbReference>